<dbReference type="EMBL" id="LNIX01000031">
    <property type="protein sequence ID" value="OXA40856.1"/>
    <property type="molecule type" value="Genomic_DNA"/>
</dbReference>
<dbReference type="SUPFAM" id="SSF52047">
    <property type="entry name" value="RNI-like"/>
    <property type="match status" value="1"/>
</dbReference>
<gene>
    <name evidence="1" type="ORF">Fcan01_24285</name>
</gene>
<keyword evidence="2" id="KW-1185">Reference proteome</keyword>
<protein>
    <submittedName>
        <fullName evidence="1">Uncharacterized protein</fullName>
    </submittedName>
</protein>
<organism evidence="1 2">
    <name type="scientific">Folsomia candida</name>
    <name type="common">Springtail</name>
    <dbReference type="NCBI Taxonomy" id="158441"/>
    <lineage>
        <taxon>Eukaryota</taxon>
        <taxon>Metazoa</taxon>
        <taxon>Ecdysozoa</taxon>
        <taxon>Arthropoda</taxon>
        <taxon>Hexapoda</taxon>
        <taxon>Collembola</taxon>
        <taxon>Entomobryomorpha</taxon>
        <taxon>Isotomoidea</taxon>
        <taxon>Isotomidae</taxon>
        <taxon>Proisotominae</taxon>
        <taxon>Folsomia</taxon>
    </lineage>
</organism>
<evidence type="ECO:0000313" key="1">
    <source>
        <dbReference type="EMBL" id="OXA40856.1"/>
    </source>
</evidence>
<dbReference type="OrthoDB" id="5311681at2759"/>
<dbReference type="AlphaFoldDB" id="A0A226D9D2"/>
<comment type="caution">
    <text evidence="1">The sequence shown here is derived from an EMBL/GenBank/DDBJ whole genome shotgun (WGS) entry which is preliminary data.</text>
</comment>
<name>A0A226D9D2_FOLCA</name>
<proteinExistence type="predicted"/>
<accession>A0A226D9D2</accession>
<evidence type="ECO:0000313" key="2">
    <source>
        <dbReference type="Proteomes" id="UP000198287"/>
    </source>
</evidence>
<sequence length="556" mass="61167">MPSGKVSGHVVPNWPWACQTKASPPSQFFFATKTTQQVGSSSPVLEEEISCPGTKSFRNFAKTSETRRFFTTSESGTESLECSGASESSESSSHFLLALMEQVFSNPLVSPTQLSPLSLFHDGFGACCAKLPLTNFLTTPFFSPKVTRALKISRGCMDTPDSPLPTAGPHSSDIIAATAAVALSTVSTLFPDYVTEITIRSRLTILHTLHQLLFVGLPNIKSLTINCLQRVCAATDPAPTEPFESQLPAKVKLTHLDFNIDFPPQTFMQHVVSAAPNLESLSLEGNVYLDLAANRHLVRLVFNGRSYFNERGSRTPFDPILLGGMISQVAPNLEYLILKMDTMKGRFPMMCTSLVLPPVMPNLKSFTNRAVDVYSCVDGLGGLRNLTGGNMTLAGIRIGTTVAEPDGVDKLVDKLFNGSVPPAMFRDVTNLVIWDVTDYRLLRNLNQTFPGLVEADISFGMRNDGVGSRLQHVKIMRDAKTDIVDDLDQAQRHRRFGISNYHTELEKVLLCTRGMSSFVICGVMKTTSDRIYKYVEHKSLPVKLYDMAALEGMKKF</sequence>
<reference evidence="1 2" key="1">
    <citation type="submission" date="2015-12" db="EMBL/GenBank/DDBJ databases">
        <title>The genome of Folsomia candida.</title>
        <authorList>
            <person name="Faddeeva A."/>
            <person name="Derks M.F."/>
            <person name="Anvar Y."/>
            <person name="Smit S."/>
            <person name="Van Straalen N."/>
            <person name="Roelofs D."/>
        </authorList>
    </citation>
    <scope>NUCLEOTIDE SEQUENCE [LARGE SCALE GENOMIC DNA]</scope>
    <source>
        <strain evidence="1 2">VU population</strain>
        <tissue evidence="1">Whole body</tissue>
    </source>
</reference>
<dbReference type="Proteomes" id="UP000198287">
    <property type="component" value="Unassembled WGS sequence"/>
</dbReference>